<proteinExistence type="inferred from homology"/>
<dbReference type="GO" id="GO:0016832">
    <property type="term" value="F:aldehyde-lyase activity"/>
    <property type="evidence" value="ECO:0007669"/>
    <property type="project" value="TreeGrafter"/>
</dbReference>
<dbReference type="PANTHER" id="PTHR30502">
    <property type="entry name" value="2-KETO-3-DEOXY-L-RHAMNONATE ALDOLASE"/>
    <property type="match status" value="1"/>
</dbReference>
<dbReference type="PATRIC" id="fig|49338.4.peg.1112"/>
<evidence type="ECO:0000256" key="1">
    <source>
        <dbReference type="ARBA" id="ARBA00005568"/>
    </source>
</evidence>
<feature type="domain" description="HpcH/HpaI aldolase/citrate lyase" evidence="4">
    <location>
        <begin position="23"/>
        <end position="217"/>
    </location>
</feature>
<gene>
    <name evidence="5" type="ORF">DPCES_1028</name>
</gene>
<evidence type="ECO:0000313" key="5">
    <source>
        <dbReference type="EMBL" id="CDX00915.1"/>
    </source>
</evidence>
<dbReference type="GO" id="GO:0046872">
    <property type="term" value="F:metal ion binding"/>
    <property type="evidence" value="ECO:0007669"/>
    <property type="project" value="UniProtKB-KW"/>
</dbReference>
<dbReference type="GO" id="GO:0005737">
    <property type="term" value="C:cytoplasm"/>
    <property type="evidence" value="ECO:0007669"/>
    <property type="project" value="TreeGrafter"/>
</dbReference>
<evidence type="ECO:0000259" key="4">
    <source>
        <dbReference type="Pfam" id="PF03328"/>
    </source>
</evidence>
<dbReference type="Pfam" id="PF03328">
    <property type="entry name" value="HpcH_HpaI"/>
    <property type="match status" value="1"/>
</dbReference>
<evidence type="ECO:0000256" key="3">
    <source>
        <dbReference type="ARBA" id="ARBA00023239"/>
    </source>
</evidence>
<dbReference type="Gene3D" id="3.20.20.60">
    <property type="entry name" value="Phosphoenolpyruvate-binding domains"/>
    <property type="match status" value="1"/>
</dbReference>
<organism evidence="5">
    <name type="scientific">Desulfitobacterium hafniense</name>
    <name type="common">Desulfitobacterium frappieri</name>
    <dbReference type="NCBI Taxonomy" id="49338"/>
    <lineage>
        <taxon>Bacteria</taxon>
        <taxon>Bacillati</taxon>
        <taxon>Bacillota</taxon>
        <taxon>Clostridia</taxon>
        <taxon>Eubacteriales</taxon>
        <taxon>Desulfitobacteriaceae</taxon>
        <taxon>Desulfitobacterium</taxon>
    </lineage>
</organism>
<protein>
    <submittedName>
        <fullName evidence="5">HpcH/HpaI aldolase</fullName>
    </submittedName>
</protein>
<dbReference type="InterPro" id="IPR040442">
    <property type="entry name" value="Pyrv_kinase-like_dom_sf"/>
</dbReference>
<dbReference type="InterPro" id="IPR015813">
    <property type="entry name" value="Pyrv/PenolPyrv_kinase-like_dom"/>
</dbReference>
<dbReference type="SUPFAM" id="SSF51621">
    <property type="entry name" value="Phosphoenolpyruvate/pyruvate domain"/>
    <property type="match status" value="1"/>
</dbReference>
<dbReference type="PANTHER" id="PTHR30502:SF0">
    <property type="entry name" value="PHOSPHOENOLPYRUVATE CARBOXYLASE FAMILY PROTEIN"/>
    <property type="match status" value="1"/>
</dbReference>
<reference evidence="5" key="1">
    <citation type="submission" date="2014-07" db="EMBL/GenBank/DDBJ databases">
        <authorList>
            <person name="Hornung V.Bastian."/>
        </authorList>
    </citation>
    <scope>NUCLEOTIDE SEQUENCE</scope>
    <source>
        <strain evidence="5">PCE-S</strain>
    </source>
</reference>
<accession>A0A098AXS1</accession>
<comment type="similarity">
    <text evidence="1">Belongs to the HpcH/HpaI aldolase family.</text>
</comment>
<dbReference type="AlphaFoldDB" id="A0A098AXS1"/>
<evidence type="ECO:0000256" key="2">
    <source>
        <dbReference type="ARBA" id="ARBA00022723"/>
    </source>
</evidence>
<sequence length="258" mass="28385">MFLKKKLNAGKSVVGTMLNLVYNPDIVRIYAEAGLDYFIVDCEHAAYTFREINHLVSVAKNAGVSALVRIPQVDRAHVQRLLDIGAEGFMIPGVQSAETMRETVRLAKYPPLGERGVGGSIVTDFKPVNWAEWVQERNDEIFIMAQIEHVKAVEDIDSILAVQGVDAVIFGPRDLSNDLGIIGQTEHPRVYECYEKVYGAADRQGVVKGFFTAADAAKMGWAVERGARMLLWSGDVATLQTYTAKGVKTIKALPGFNP</sequence>
<dbReference type="EMBL" id="LK996017">
    <property type="protein sequence ID" value="CDX00915.1"/>
    <property type="molecule type" value="Genomic_DNA"/>
</dbReference>
<keyword evidence="3" id="KW-0456">Lyase</keyword>
<keyword evidence="2" id="KW-0479">Metal-binding</keyword>
<dbReference type="RefSeq" id="WP_005814080.1">
    <property type="nucleotide sequence ID" value="NZ_CABKQQ010000051.1"/>
</dbReference>
<dbReference type="InterPro" id="IPR050251">
    <property type="entry name" value="HpcH-HpaI_aldolase"/>
</dbReference>
<dbReference type="InterPro" id="IPR005000">
    <property type="entry name" value="Aldolase/citrate-lyase_domain"/>
</dbReference>
<name>A0A098AXS1_DESHA</name>